<dbReference type="Proteomes" id="UP001596060">
    <property type="component" value="Unassembled WGS sequence"/>
</dbReference>
<feature type="chain" id="PRO_5047186016" evidence="1">
    <location>
        <begin position="22"/>
        <end position="194"/>
    </location>
</feature>
<dbReference type="RefSeq" id="WP_377816631.1">
    <property type="nucleotide sequence ID" value="NZ_JBHSLU010000017.1"/>
</dbReference>
<evidence type="ECO:0000313" key="2">
    <source>
        <dbReference type="EMBL" id="MFC5505474.1"/>
    </source>
</evidence>
<evidence type="ECO:0000313" key="3">
    <source>
        <dbReference type="Proteomes" id="UP001596060"/>
    </source>
</evidence>
<sequence length="194" mass="21628">MLKIAACILPLSIALAQAAHAQTDEVTATVPEQWVTYADGLKDKRLYRRYTITQDASNLPNLVSFNCPKDKTVLAHLTFHLASAIKMDTVVPSGFDKVEGRFLVNEKSSFTLPGEVIKSDLFFDRAPGTWREIDQIMSAKIVQLRFGPQPAKMAIKTSAEFGDLIKKVITPRLQNPRFLSTTAVLSDCRKFRGE</sequence>
<reference evidence="3" key="1">
    <citation type="journal article" date="2019" name="Int. J. Syst. Evol. Microbiol.">
        <title>The Global Catalogue of Microorganisms (GCM) 10K type strain sequencing project: providing services to taxonomists for standard genome sequencing and annotation.</title>
        <authorList>
            <consortium name="The Broad Institute Genomics Platform"/>
            <consortium name="The Broad Institute Genome Sequencing Center for Infectious Disease"/>
            <person name="Wu L."/>
            <person name="Ma J."/>
        </authorList>
    </citation>
    <scope>NUCLEOTIDE SEQUENCE [LARGE SCALE GENOMIC DNA]</scope>
    <source>
        <strain evidence="3">CCUG 43117</strain>
    </source>
</reference>
<dbReference type="EMBL" id="JBHSLU010000017">
    <property type="protein sequence ID" value="MFC5505474.1"/>
    <property type="molecule type" value="Genomic_DNA"/>
</dbReference>
<proteinExistence type="predicted"/>
<keyword evidence="1" id="KW-0732">Signal</keyword>
<gene>
    <name evidence="2" type="ORF">ACFPN9_09415</name>
</gene>
<protein>
    <submittedName>
        <fullName evidence="2">Uncharacterized protein</fullName>
    </submittedName>
</protein>
<feature type="signal peptide" evidence="1">
    <location>
        <begin position="1"/>
        <end position="21"/>
    </location>
</feature>
<comment type="caution">
    <text evidence="2">The sequence shown here is derived from an EMBL/GenBank/DDBJ whole genome shotgun (WGS) entry which is preliminary data.</text>
</comment>
<name>A0ABW0P0Z6_9HYPH</name>
<accession>A0ABW0P0Z6</accession>
<keyword evidence="3" id="KW-1185">Reference proteome</keyword>
<evidence type="ECO:0000256" key="1">
    <source>
        <dbReference type="SAM" id="SignalP"/>
    </source>
</evidence>
<organism evidence="2 3">
    <name type="scientific">Bosea massiliensis</name>
    <dbReference type="NCBI Taxonomy" id="151419"/>
    <lineage>
        <taxon>Bacteria</taxon>
        <taxon>Pseudomonadati</taxon>
        <taxon>Pseudomonadota</taxon>
        <taxon>Alphaproteobacteria</taxon>
        <taxon>Hyphomicrobiales</taxon>
        <taxon>Boseaceae</taxon>
        <taxon>Bosea</taxon>
    </lineage>
</organism>